<evidence type="ECO:0000256" key="3">
    <source>
        <dbReference type="ARBA" id="ARBA00022737"/>
    </source>
</evidence>
<accession>M7C7E3</accession>
<dbReference type="InterPro" id="IPR038081">
    <property type="entry name" value="CalX-like_sf"/>
</dbReference>
<feature type="domain" description="FRAS1-related extracellular matrix protein N-terminal" evidence="9">
    <location>
        <begin position="28"/>
        <end position="108"/>
    </location>
</feature>
<dbReference type="SUPFAM" id="SSF47473">
    <property type="entry name" value="EF-hand"/>
    <property type="match status" value="1"/>
</dbReference>
<keyword evidence="1" id="KW-0479">Metal-binding</keyword>
<dbReference type="InterPro" id="IPR048316">
    <property type="entry name" value="DUF5580_N"/>
</dbReference>
<evidence type="ECO:0000259" key="8">
    <source>
        <dbReference type="Pfam" id="PF17743"/>
    </source>
</evidence>
<evidence type="ECO:0000256" key="5">
    <source>
        <dbReference type="PROSITE-ProRule" id="PRU01201"/>
    </source>
</evidence>
<dbReference type="Pfam" id="PF17743">
    <property type="entry name" value="DUF5580"/>
    <property type="match status" value="1"/>
</dbReference>
<dbReference type="Gene3D" id="1.10.238.10">
    <property type="entry name" value="EF-hand"/>
    <property type="match status" value="1"/>
</dbReference>
<feature type="repeat" description="CSPG" evidence="5">
    <location>
        <begin position="512"/>
        <end position="626"/>
    </location>
</feature>
<dbReference type="STRING" id="8469.M7C7E3"/>
<dbReference type="Pfam" id="PF20743">
    <property type="entry name" value="DUF5580_C"/>
    <property type="match status" value="1"/>
</dbReference>
<dbReference type="InterPro" id="IPR049247">
    <property type="entry name" value="DUF5580_C"/>
</dbReference>
<dbReference type="InterPro" id="IPR039005">
    <property type="entry name" value="CSPG_rpt"/>
</dbReference>
<keyword evidence="13" id="KW-1185">Reference proteome</keyword>
<dbReference type="GO" id="GO:0009653">
    <property type="term" value="P:anatomical structure morphogenesis"/>
    <property type="evidence" value="ECO:0007669"/>
    <property type="project" value="TreeGrafter"/>
</dbReference>
<evidence type="ECO:0000313" key="12">
    <source>
        <dbReference type="EMBL" id="EMP36487.1"/>
    </source>
</evidence>
<evidence type="ECO:0000256" key="2">
    <source>
        <dbReference type="ARBA" id="ARBA00022729"/>
    </source>
</evidence>
<dbReference type="Gene3D" id="2.60.40.2030">
    <property type="match status" value="1"/>
</dbReference>
<dbReference type="PANTHER" id="PTHR45739:SF3">
    <property type="entry name" value="FRAS-RELATED EXTRACELLULAR MATRIX PROTEIN 1B PRECURSOR"/>
    <property type="match status" value="1"/>
</dbReference>
<feature type="domain" description="DUF5580" evidence="10">
    <location>
        <begin position="1374"/>
        <end position="1465"/>
    </location>
</feature>
<feature type="region of interest" description="Disordered" evidence="6">
    <location>
        <begin position="1211"/>
        <end position="1247"/>
    </location>
</feature>
<dbReference type="GO" id="GO:0046872">
    <property type="term" value="F:metal ion binding"/>
    <property type="evidence" value="ECO:0007669"/>
    <property type="project" value="UniProtKB-KW"/>
</dbReference>
<dbReference type="PANTHER" id="PTHR45739">
    <property type="entry name" value="MATRIX PROTEIN, PUTATIVE-RELATED"/>
    <property type="match status" value="1"/>
</dbReference>
<dbReference type="Pfam" id="PF20742">
    <property type="entry name" value="DUF5580_M"/>
    <property type="match status" value="1"/>
</dbReference>
<organism evidence="12 13">
    <name type="scientific">Chelonia mydas</name>
    <name type="common">Green sea-turtle</name>
    <name type="synonym">Chelonia agassizi</name>
    <dbReference type="NCBI Taxonomy" id="8469"/>
    <lineage>
        <taxon>Eukaryota</taxon>
        <taxon>Metazoa</taxon>
        <taxon>Chordata</taxon>
        <taxon>Craniata</taxon>
        <taxon>Vertebrata</taxon>
        <taxon>Euteleostomi</taxon>
        <taxon>Archelosauria</taxon>
        <taxon>Testudinata</taxon>
        <taxon>Testudines</taxon>
        <taxon>Cryptodira</taxon>
        <taxon>Durocryptodira</taxon>
        <taxon>Americhelydia</taxon>
        <taxon>Chelonioidea</taxon>
        <taxon>Cheloniidae</taxon>
        <taxon>Chelonia</taxon>
    </lineage>
</organism>
<evidence type="ECO:0000259" key="10">
    <source>
        <dbReference type="Pfam" id="PF20742"/>
    </source>
</evidence>
<evidence type="ECO:0000256" key="7">
    <source>
        <dbReference type="SAM" id="SignalP"/>
    </source>
</evidence>
<feature type="repeat" description="CSPG" evidence="5">
    <location>
        <begin position="389"/>
        <end position="491"/>
    </location>
</feature>
<evidence type="ECO:0000256" key="4">
    <source>
        <dbReference type="ARBA" id="ARBA00023180"/>
    </source>
</evidence>
<keyword evidence="3" id="KW-0677">Repeat</keyword>
<evidence type="ECO:0000256" key="6">
    <source>
        <dbReference type="SAM" id="MobiDB-lite"/>
    </source>
</evidence>
<evidence type="ECO:0000259" key="11">
    <source>
        <dbReference type="Pfam" id="PF20743"/>
    </source>
</evidence>
<dbReference type="InterPro" id="IPR049246">
    <property type="entry name" value="DUF5580_M"/>
</dbReference>
<dbReference type="InterPro" id="IPR045658">
    <property type="entry name" value="FRAS1-rel_N"/>
</dbReference>
<dbReference type="PROSITE" id="PS51854">
    <property type="entry name" value="CSPG"/>
    <property type="match status" value="2"/>
</dbReference>
<feature type="region of interest" description="Disordered" evidence="6">
    <location>
        <begin position="1181"/>
        <end position="1200"/>
    </location>
</feature>
<feature type="compositionally biased region" description="Basic and acidic residues" evidence="6">
    <location>
        <begin position="1211"/>
        <end position="1224"/>
    </location>
</feature>
<reference evidence="13" key="1">
    <citation type="journal article" date="2013" name="Nat. Genet.">
        <title>The draft genomes of soft-shell turtle and green sea turtle yield insights into the development and evolution of the turtle-specific body plan.</title>
        <authorList>
            <person name="Wang Z."/>
            <person name="Pascual-Anaya J."/>
            <person name="Zadissa A."/>
            <person name="Li W."/>
            <person name="Niimura Y."/>
            <person name="Huang Z."/>
            <person name="Li C."/>
            <person name="White S."/>
            <person name="Xiong Z."/>
            <person name="Fang D."/>
            <person name="Wang B."/>
            <person name="Ming Y."/>
            <person name="Chen Y."/>
            <person name="Zheng Y."/>
            <person name="Kuraku S."/>
            <person name="Pignatelli M."/>
            <person name="Herrero J."/>
            <person name="Beal K."/>
            <person name="Nozawa M."/>
            <person name="Li Q."/>
            <person name="Wang J."/>
            <person name="Zhang H."/>
            <person name="Yu L."/>
            <person name="Shigenobu S."/>
            <person name="Wang J."/>
            <person name="Liu J."/>
            <person name="Flicek P."/>
            <person name="Searle S."/>
            <person name="Wang J."/>
            <person name="Kuratani S."/>
            <person name="Yin Y."/>
            <person name="Aken B."/>
            <person name="Zhang G."/>
            <person name="Irie N."/>
        </authorList>
    </citation>
    <scope>NUCLEOTIDE SEQUENCE [LARGE SCALE GENOMIC DNA]</scope>
</reference>
<name>M7C7E3_CHEMY</name>
<evidence type="ECO:0000313" key="13">
    <source>
        <dbReference type="Proteomes" id="UP000031443"/>
    </source>
</evidence>
<feature type="domain" description="DUF5580" evidence="11">
    <location>
        <begin position="1558"/>
        <end position="1632"/>
    </location>
</feature>
<feature type="domain" description="DUF5580" evidence="8">
    <location>
        <begin position="1253"/>
        <end position="1340"/>
    </location>
</feature>
<dbReference type="SUPFAM" id="SSF141072">
    <property type="entry name" value="CalX-like"/>
    <property type="match status" value="1"/>
</dbReference>
<dbReference type="EMBL" id="KB525025">
    <property type="protein sequence ID" value="EMP36487.1"/>
    <property type="molecule type" value="Genomic_DNA"/>
</dbReference>
<dbReference type="Pfam" id="PF19309">
    <property type="entry name" value="Frem_N"/>
    <property type="match status" value="1"/>
</dbReference>
<keyword evidence="4" id="KW-0325">Glycoprotein</keyword>
<evidence type="ECO:0000259" key="9">
    <source>
        <dbReference type="Pfam" id="PF19309"/>
    </source>
</evidence>
<gene>
    <name evidence="12" type="ORF">UY3_06322</name>
</gene>
<dbReference type="Pfam" id="PF16184">
    <property type="entry name" value="Cadherin_3"/>
    <property type="match status" value="4"/>
</dbReference>
<dbReference type="Proteomes" id="UP000031443">
    <property type="component" value="Unassembled WGS sequence"/>
</dbReference>
<proteinExistence type="predicted"/>
<sequence>MEALSSFLKLDILIFLVHLGHVEAAKLVFVNKGISVERGQVVYVRDNELRFNVPEERNPCKVEVVLNEPVTQRVGKPTPQIFDCHFLPNEVKYIHNGCPLLEEDHVRAANLQTENVWIPVRIKETIPNTQARAFISMFILEIDQFILTPLTIAALDAEDGETAKDRLVFSITEYPLEWYITHLEDHTKAITSFIRQDLYHMKITYQPPNITHSERQNYEVEFQAIASAFMSSSPIMVHFSIRSAKTDAPRVAWNMGIPVSTFMKRDVFHSIIYYHHLEGEIFQDSFDFILFDCQEPPNLSDTQIFTSHLTTEEGASFFVSGENLMVSDLDTRDDDLRIQLKKCPQYGHIELHGLIQEGDMFTLEDLQSYKVRHCCFFKTRVEIYHSPFKIYLRTGRTFVVDEGSSACISLEYLNASDKDTIPEELTFFLETNPQYGYLEDTLPSPGYEKSSAGNYISSFSLQSLWAGYINYVLSKHECSEPTADHFMIFVYDGLHKSTEMPFYVIINPVNDEIPALQLGNITIMEGDMCELGPGTLNAEDLDVPHNALKEKDSLHFSVVAPPVHRLILNGVYGGDVGWYKELNSAVLYQDLQIHSFSLAELKQGLMLVYMHDDTESLEDSFTMQLTDGKHTVQGTLYIYIMPVNDEIPHLSRNTGLEVEVDENKTIPSVALEAEYKDSPRDKLHDIVNNVPQLGDLKLKVPISSYSQLDVVAQKVCYVHDNSHEASKDSFRHNGGAGQIDRFSFVATHKVNHGFLVNGQMREEPVEFTIQQHDKISPTLQVKESPTTLQNLEDSRLGILIKACNLKVTDLDNKDEDLTFKGSYVRSTFTQNDLNQQIIRYIINPSTEVTSDSFEFQVSDVAGNTMVPEVLEMKWSRVELVETCYRVCENVGTVAFTVVRTGQSAEPSFGGIRWLLRAAVPTWVPSLPLLTASPYKYPDALRQYNWREKSSAVMGLSFRSVALRLLRFVKAKLGKAEFGAGDGILLNLHAGVSIKSWNIHIKDDGLEENHEVLKIILSMPQNAVQEQKNELTVEIIDSRAGGQIQCTQILRSHGHLASVHAPKEMSWLWKFANKQPFGIGINIFPNAIVSDVFSDQTWDGSSEDLIWFLIWLFQGRDQEQKIQGFGSVVTYANWNVPCGADTHTETIVKIIGSKYVRCIVEKPKIKAKEGAKVETQSALRKLPGCNTRQTHGNPPGLNNPLCQQISYDLDYERRSTDKQEEHESKQAQTSNSRFLDGKHTICKGPMESPEEEDSLLALVRNELSLAPVRLAGLEKLQRELKTLDPISGFLPQSQLSSLLLKHEVPLQLPTVKLLFERFSESNGSELVNSEKLIQFLRLAAAVEMQNIKTCDLGLQAKSVTLKDQSKSALAPKDPLQILKQILKEYKGELDMEKLTLSFQKEDKSFSGLLSLYEIETICQKHRLTLTPLLLEALLNNHDLCKQGKIQWKKFVELLKKAHSDAIPNLPVPLGQILDLDVLMEPSLKFMVVTHRQVNPEFGLRELKEEISDDVAARLENTKEHEILAYKTWARNYPATEGKERPVIQSFFSLTDGSDSEEQEAWIDRFRKLERALYLCDIKNTGMLEKEKAKRLIHNYNLIYDLSLSPLKIDQAFRNFRSGENMPLQPVLQYLKEL</sequence>
<dbReference type="InterPro" id="IPR011992">
    <property type="entry name" value="EF-hand-dom_pair"/>
</dbReference>
<keyword evidence="2 7" id="KW-0732">Signal</keyword>
<dbReference type="InterPro" id="IPR051561">
    <property type="entry name" value="FRAS1_ECM"/>
</dbReference>
<feature type="signal peptide" evidence="7">
    <location>
        <begin position="1"/>
        <end position="24"/>
    </location>
</feature>
<feature type="chain" id="PRO_5004080761" evidence="7">
    <location>
        <begin position="25"/>
        <end position="1632"/>
    </location>
</feature>
<protein>
    <submittedName>
        <fullName evidence="12">Uncharacterized protein</fullName>
    </submittedName>
</protein>
<evidence type="ECO:0000256" key="1">
    <source>
        <dbReference type="ARBA" id="ARBA00022723"/>
    </source>
</evidence>